<reference evidence="9 10" key="2">
    <citation type="submission" date="2018-12" db="EMBL/GenBank/DDBJ databases">
        <title>Simiduia agarivorans gen. nov., sp. nov., a marine, agarolytic bacterium isolated from shallow coastal water from Keelung, Taiwan.</title>
        <authorList>
            <person name="Shieh W.Y."/>
        </authorList>
    </citation>
    <scope>NUCLEOTIDE SEQUENCE [LARGE SCALE GENOMIC DNA]</scope>
    <source>
        <strain evidence="9 10">GTF-13</strain>
    </source>
</reference>
<keyword evidence="6" id="KW-0175">Coiled coil</keyword>
<reference evidence="9 10" key="1">
    <citation type="submission" date="2018-08" db="EMBL/GenBank/DDBJ databases">
        <authorList>
            <person name="Khan S.A."/>
        </authorList>
    </citation>
    <scope>NUCLEOTIDE SEQUENCE [LARGE SCALE GENOMIC DNA]</scope>
    <source>
        <strain evidence="9 10">GTF-13</strain>
    </source>
</reference>
<keyword evidence="3" id="KW-0732">Signal</keyword>
<sequence>MPIPTLKRASISRWWSNPSRRSCPSSAGGAFCEPCSSGCRRPAIGSTPHNTLLETMSRLSTCTLLLGASLLATLHTPAASAEARYISDILYVPLRSGPSNANKIIHKGLKSGTRLEWIRDEGEEFSFVRTKDGVEGFIRSQYLLTEPGARELLERAQLKADNLSQENSELKRRLAELESANSELNSSNQQSSRRGEKLEAELAEIKRISSEAIHLVERNKELVSNNVILKNRIETLELENAKLGDESAKQWYLYGAGTIVGGILIGLVAPLMRSRRRQSSSWA</sequence>
<feature type="domain" description="SH3b" evidence="8">
    <location>
        <begin position="81"/>
        <end position="147"/>
    </location>
</feature>
<evidence type="ECO:0000313" key="9">
    <source>
        <dbReference type="EMBL" id="RRJ84213.1"/>
    </source>
</evidence>
<keyword evidence="2 7" id="KW-0812">Transmembrane</keyword>
<dbReference type="Proteomes" id="UP000280792">
    <property type="component" value="Unassembled WGS sequence"/>
</dbReference>
<dbReference type="InterPro" id="IPR016476">
    <property type="entry name" value="SH3_dom_pro"/>
</dbReference>
<keyword evidence="4 7" id="KW-1133">Transmembrane helix</keyword>
<protein>
    <submittedName>
        <fullName evidence="9">TIGR04211 family SH3 domain-containing protein</fullName>
    </submittedName>
</protein>
<evidence type="ECO:0000256" key="1">
    <source>
        <dbReference type="ARBA" id="ARBA00004167"/>
    </source>
</evidence>
<feature type="transmembrane region" description="Helical" evidence="7">
    <location>
        <begin position="251"/>
        <end position="272"/>
    </location>
</feature>
<evidence type="ECO:0000256" key="2">
    <source>
        <dbReference type="ARBA" id="ARBA00022692"/>
    </source>
</evidence>
<name>A0A3P3VTX2_9GAMM</name>
<keyword evidence="5 7" id="KW-0472">Membrane</keyword>
<evidence type="ECO:0000256" key="5">
    <source>
        <dbReference type="ARBA" id="ARBA00023136"/>
    </source>
</evidence>
<proteinExistence type="predicted"/>
<dbReference type="GO" id="GO:0016020">
    <property type="term" value="C:membrane"/>
    <property type="evidence" value="ECO:0007669"/>
    <property type="project" value="UniProtKB-SubCell"/>
</dbReference>
<evidence type="ECO:0000256" key="7">
    <source>
        <dbReference type="SAM" id="Phobius"/>
    </source>
</evidence>
<evidence type="ECO:0000313" key="10">
    <source>
        <dbReference type="Proteomes" id="UP000280792"/>
    </source>
</evidence>
<dbReference type="AlphaFoldDB" id="A0A3P3VTX2"/>
<evidence type="ECO:0000256" key="4">
    <source>
        <dbReference type="ARBA" id="ARBA00022989"/>
    </source>
</evidence>
<comment type="caution">
    <text evidence="9">The sequence shown here is derived from an EMBL/GenBank/DDBJ whole genome shotgun (WGS) entry which is preliminary data.</text>
</comment>
<evidence type="ECO:0000256" key="3">
    <source>
        <dbReference type="ARBA" id="ARBA00022729"/>
    </source>
</evidence>
<evidence type="ECO:0000259" key="8">
    <source>
        <dbReference type="PROSITE" id="PS51781"/>
    </source>
</evidence>
<accession>A0A3P3VTX2</accession>
<evidence type="ECO:0000256" key="6">
    <source>
        <dbReference type="SAM" id="Coils"/>
    </source>
</evidence>
<keyword evidence="10" id="KW-1185">Reference proteome</keyword>
<dbReference type="PROSITE" id="PS51781">
    <property type="entry name" value="SH3B"/>
    <property type="match status" value="1"/>
</dbReference>
<dbReference type="Gene3D" id="2.30.30.40">
    <property type="entry name" value="SH3 Domains"/>
    <property type="match status" value="1"/>
</dbReference>
<organism evidence="9 10">
    <name type="scientific">Aestuariirhabdus litorea</name>
    <dbReference type="NCBI Taxonomy" id="2528527"/>
    <lineage>
        <taxon>Bacteria</taxon>
        <taxon>Pseudomonadati</taxon>
        <taxon>Pseudomonadota</taxon>
        <taxon>Gammaproteobacteria</taxon>
        <taxon>Oceanospirillales</taxon>
        <taxon>Aestuariirhabdaceae</taxon>
        <taxon>Aestuariirhabdus</taxon>
    </lineage>
</organism>
<dbReference type="EMBL" id="QWEZ01000001">
    <property type="protein sequence ID" value="RRJ84213.1"/>
    <property type="molecule type" value="Genomic_DNA"/>
</dbReference>
<dbReference type="NCBIfam" id="TIGR04211">
    <property type="entry name" value="SH3_and_anchor"/>
    <property type="match status" value="1"/>
</dbReference>
<feature type="coiled-coil region" evidence="6">
    <location>
        <begin position="153"/>
        <end position="246"/>
    </location>
</feature>
<dbReference type="InterPro" id="IPR003646">
    <property type="entry name" value="SH3-like_bac-type"/>
</dbReference>
<gene>
    <name evidence="9" type="ORF">D0544_03625</name>
</gene>
<comment type="subcellular location">
    <subcellularLocation>
        <location evidence="1">Membrane</location>
        <topology evidence="1">Single-pass membrane protein</topology>
    </subcellularLocation>
</comment>